<dbReference type="EMBL" id="VUJU01009357">
    <property type="protein sequence ID" value="KAF0720943.1"/>
    <property type="molecule type" value="Genomic_DNA"/>
</dbReference>
<gene>
    <name evidence="1" type="ORF">FWK35_00019208</name>
</gene>
<proteinExistence type="predicted"/>
<organism evidence="1 2">
    <name type="scientific">Aphis craccivora</name>
    <name type="common">Cowpea aphid</name>
    <dbReference type="NCBI Taxonomy" id="307492"/>
    <lineage>
        <taxon>Eukaryota</taxon>
        <taxon>Metazoa</taxon>
        <taxon>Ecdysozoa</taxon>
        <taxon>Arthropoda</taxon>
        <taxon>Hexapoda</taxon>
        <taxon>Insecta</taxon>
        <taxon>Pterygota</taxon>
        <taxon>Neoptera</taxon>
        <taxon>Paraneoptera</taxon>
        <taxon>Hemiptera</taxon>
        <taxon>Sternorrhyncha</taxon>
        <taxon>Aphidomorpha</taxon>
        <taxon>Aphidoidea</taxon>
        <taxon>Aphididae</taxon>
        <taxon>Aphidini</taxon>
        <taxon>Aphis</taxon>
        <taxon>Aphis</taxon>
    </lineage>
</organism>
<protein>
    <submittedName>
        <fullName evidence="1">Transposable element P transposase</fullName>
    </submittedName>
</protein>
<name>A0A6G0W297_APHCR</name>
<sequence length="143" mass="16562">MTKAAAIFTRLQLRETNTTAKGRRFTLEEKLLSLSLYKRRTKSYNTLSKLFTLPCQKTLSNLLSKIPTEIGIDNTLIKILKKNFQNLSYRQKYYVIVFDDVSLEGFCHARGWGWQSLSPDTMTCRRVVLPVTEVRTGDDVHRN</sequence>
<comment type="caution">
    <text evidence="1">The sequence shown here is derived from an EMBL/GenBank/DDBJ whole genome shotgun (WGS) entry which is preliminary data.</text>
</comment>
<dbReference type="AlphaFoldDB" id="A0A6G0W297"/>
<accession>A0A6G0W297</accession>
<evidence type="ECO:0000313" key="2">
    <source>
        <dbReference type="Proteomes" id="UP000478052"/>
    </source>
</evidence>
<keyword evidence="2" id="KW-1185">Reference proteome</keyword>
<dbReference type="Proteomes" id="UP000478052">
    <property type="component" value="Unassembled WGS sequence"/>
</dbReference>
<evidence type="ECO:0000313" key="1">
    <source>
        <dbReference type="EMBL" id="KAF0720943.1"/>
    </source>
</evidence>
<reference evidence="1 2" key="1">
    <citation type="submission" date="2019-08" db="EMBL/GenBank/DDBJ databases">
        <title>Whole genome of Aphis craccivora.</title>
        <authorList>
            <person name="Voronova N.V."/>
            <person name="Shulinski R.S."/>
            <person name="Bandarenka Y.V."/>
            <person name="Zhorov D.G."/>
            <person name="Warner D."/>
        </authorList>
    </citation>
    <scope>NUCLEOTIDE SEQUENCE [LARGE SCALE GENOMIC DNA]</scope>
    <source>
        <strain evidence="1">180601</strain>
        <tissue evidence="1">Whole Body</tissue>
    </source>
</reference>